<feature type="region of interest" description="Disordered" evidence="1">
    <location>
        <begin position="1"/>
        <end position="20"/>
    </location>
</feature>
<dbReference type="Proteomes" id="UP001529510">
    <property type="component" value="Unassembled WGS sequence"/>
</dbReference>
<evidence type="ECO:0000313" key="4">
    <source>
        <dbReference type="Proteomes" id="UP001529510"/>
    </source>
</evidence>
<dbReference type="AlphaFoldDB" id="A0ABD0QDG9"/>
<feature type="non-terminal residue" evidence="3">
    <location>
        <position position="1"/>
    </location>
</feature>
<protein>
    <recommendedName>
        <fullName evidence="2">DUF4592 domain-containing protein</fullName>
    </recommendedName>
</protein>
<accession>A0ABD0QDG9</accession>
<dbReference type="PANTHER" id="PTHR47743">
    <property type="entry name" value="KIAA1210 / KIAA1211 FAMILY MEMBER"/>
    <property type="match status" value="1"/>
</dbReference>
<reference evidence="3 4" key="1">
    <citation type="submission" date="2024-05" db="EMBL/GenBank/DDBJ databases">
        <title>Genome sequencing and assembly of Indian major carp, Cirrhinus mrigala (Hamilton, 1822).</title>
        <authorList>
            <person name="Mohindra V."/>
            <person name="Chowdhury L.M."/>
            <person name="Lal K."/>
            <person name="Jena J.K."/>
        </authorList>
    </citation>
    <scope>NUCLEOTIDE SEQUENCE [LARGE SCALE GENOMIC DNA]</scope>
    <source>
        <strain evidence="3">CM1030</strain>
        <tissue evidence="3">Blood</tissue>
    </source>
</reference>
<dbReference type="Pfam" id="PF15262">
    <property type="entry name" value="DUF4592"/>
    <property type="match status" value="1"/>
</dbReference>
<dbReference type="PANTHER" id="PTHR47743:SF1">
    <property type="entry name" value="CRACD-LIKE PROTEIN"/>
    <property type="match status" value="1"/>
</dbReference>
<gene>
    <name evidence="3" type="ORF">M9458_019623</name>
</gene>
<feature type="region of interest" description="Disordered" evidence="1">
    <location>
        <begin position="34"/>
        <end position="54"/>
    </location>
</feature>
<sequence>PAPAPLSPLDPGSVDFSTPPQFISLLDNSAARHRMSIKPKNQRASAKNKRATTS</sequence>
<feature type="non-terminal residue" evidence="3">
    <location>
        <position position="54"/>
    </location>
</feature>
<evidence type="ECO:0000313" key="3">
    <source>
        <dbReference type="EMBL" id="KAL0183927.1"/>
    </source>
</evidence>
<comment type="caution">
    <text evidence="3">The sequence shown here is derived from an EMBL/GenBank/DDBJ whole genome shotgun (WGS) entry which is preliminary data.</text>
</comment>
<organism evidence="3 4">
    <name type="scientific">Cirrhinus mrigala</name>
    <name type="common">Mrigala</name>
    <dbReference type="NCBI Taxonomy" id="683832"/>
    <lineage>
        <taxon>Eukaryota</taxon>
        <taxon>Metazoa</taxon>
        <taxon>Chordata</taxon>
        <taxon>Craniata</taxon>
        <taxon>Vertebrata</taxon>
        <taxon>Euteleostomi</taxon>
        <taxon>Actinopterygii</taxon>
        <taxon>Neopterygii</taxon>
        <taxon>Teleostei</taxon>
        <taxon>Ostariophysi</taxon>
        <taxon>Cypriniformes</taxon>
        <taxon>Cyprinidae</taxon>
        <taxon>Labeoninae</taxon>
        <taxon>Labeonini</taxon>
        <taxon>Cirrhinus</taxon>
    </lineage>
</organism>
<keyword evidence="4" id="KW-1185">Reference proteome</keyword>
<feature type="domain" description="DUF4592" evidence="2">
    <location>
        <begin position="13"/>
        <end position="47"/>
    </location>
</feature>
<evidence type="ECO:0000259" key="2">
    <source>
        <dbReference type="Pfam" id="PF15262"/>
    </source>
</evidence>
<dbReference type="InterPro" id="IPR026713">
    <property type="entry name" value="CRACD-like"/>
</dbReference>
<name>A0ABD0QDG9_CIRMR</name>
<dbReference type="InterPro" id="IPR028030">
    <property type="entry name" value="DUF4592"/>
</dbReference>
<evidence type="ECO:0000256" key="1">
    <source>
        <dbReference type="SAM" id="MobiDB-lite"/>
    </source>
</evidence>
<dbReference type="EMBL" id="JAMKFB020000009">
    <property type="protein sequence ID" value="KAL0183927.1"/>
    <property type="molecule type" value="Genomic_DNA"/>
</dbReference>
<proteinExistence type="predicted"/>